<sequence>MRASQKYIQSLYEEWDSDLQKIEEYAEEHQVPIMEIDGIRFIKQLIRIHRPKKILEIGTAIGYSAIQMAKVDPSIHVTTLEVDESRYQQAIENIQTLNYENQIKAYHQDALDFLKRRTEDELFDLVFIDAAKGKNKEFVNYADPFLKKDGLLVVDNVLFKGYVSGENNESRRLSKLGSKISSFNQWLMNDERYETTIVEVGDGIALAIKQTNKKGASDSRE</sequence>
<comment type="function">
    <text evidence="4">Catalyzes the methylation of 5-hydroxyuridine (ho5U) to form 5-methoxyuridine (mo5U) at position 34 in tRNAs.</text>
</comment>
<keyword evidence="2 4" id="KW-0808">Transferase</keyword>
<keyword evidence="3 4" id="KW-0949">S-adenosyl-L-methionine</keyword>
<dbReference type="PROSITE" id="PS51682">
    <property type="entry name" value="SAM_OMT_I"/>
    <property type="match status" value="1"/>
</dbReference>
<dbReference type="HAMAP" id="MF_02217">
    <property type="entry name" value="TrmR_methyltr"/>
    <property type="match status" value="1"/>
</dbReference>
<comment type="similarity">
    <text evidence="4">Belongs to the class I-like SAM-binding methyltransferase superfamily. Cation-dependent O-methyltransferase family.</text>
</comment>
<feature type="binding site" evidence="4">
    <location>
        <position position="156"/>
    </location>
    <ligand>
        <name>Mg(2+)</name>
        <dbReference type="ChEBI" id="CHEBI:18420"/>
    </ligand>
</feature>
<dbReference type="RefSeq" id="WP_186278523.1">
    <property type="nucleotide sequence ID" value="NZ_CAUPKR010000001.1"/>
</dbReference>
<dbReference type="InterPro" id="IPR029063">
    <property type="entry name" value="SAM-dependent_MTases_sf"/>
</dbReference>
<keyword evidence="4" id="KW-0819">tRNA processing</keyword>
<proteinExistence type="inferred from homology"/>
<dbReference type="CDD" id="cd02440">
    <property type="entry name" value="AdoMet_MTases"/>
    <property type="match status" value="1"/>
</dbReference>
<evidence type="ECO:0000256" key="1">
    <source>
        <dbReference type="ARBA" id="ARBA00022603"/>
    </source>
</evidence>
<dbReference type="SUPFAM" id="SSF53335">
    <property type="entry name" value="S-adenosyl-L-methionine-dependent methyltransferases"/>
    <property type="match status" value="1"/>
</dbReference>
<feature type="binding site" evidence="4">
    <location>
        <position position="129"/>
    </location>
    <ligand>
        <name>Mg(2+)</name>
        <dbReference type="ChEBI" id="CHEBI:18420"/>
    </ligand>
</feature>
<dbReference type="Gene3D" id="3.40.50.150">
    <property type="entry name" value="Vaccinia Virus protein VP39"/>
    <property type="match status" value="1"/>
</dbReference>
<feature type="binding site" evidence="4">
    <location>
        <position position="34"/>
    </location>
    <ligand>
        <name>S-adenosyl-L-methionine</name>
        <dbReference type="ChEBI" id="CHEBI:59789"/>
    </ligand>
</feature>
<comment type="caution">
    <text evidence="5">The sequence shown here is derived from an EMBL/GenBank/DDBJ whole genome shotgun (WGS) entry which is preliminary data.</text>
</comment>
<keyword evidence="4" id="KW-0479">Metal-binding</keyword>
<accession>A0ABS6GP26</accession>
<reference evidence="5 6" key="1">
    <citation type="journal article" date="2011" name="Int. J. Syst. Evol. Microbiol.">
        <title>Allobacillus halotolerans gen. nov., sp. nov. isolated from shrimp paste.</title>
        <authorList>
            <person name="Sheu S.Y."/>
            <person name="Arun A.B."/>
            <person name="Jiang S.R."/>
            <person name="Young C.C."/>
            <person name="Chen W.M."/>
        </authorList>
    </citation>
    <scope>NUCLEOTIDE SEQUENCE [LARGE SCALE GENOMIC DNA]</scope>
    <source>
        <strain evidence="5 6">LMG 24826</strain>
    </source>
</reference>
<comment type="catalytic activity">
    <reaction evidence="4">
        <text>5-hydroxyuridine(34) in tRNA + S-adenosyl-L-methionine = 5-methoxyuridine(34) in tRNA + S-adenosyl-L-homocysteine + H(+)</text>
        <dbReference type="Rhea" id="RHEA:60524"/>
        <dbReference type="Rhea" id="RHEA-COMP:13381"/>
        <dbReference type="Rhea" id="RHEA-COMP:15591"/>
        <dbReference type="ChEBI" id="CHEBI:15378"/>
        <dbReference type="ChEBI" id="CHEBI:57856"/>
        <dbReference type="ChEBI" id="CHEBI:59789"/>
        <dbReference type="ChEBI" id="CHEBI:136877"/>
        <dbReference type="ChEBI" id="CHEBI:143860"/>
    </reaction>
</comment>
<evidence type="ECO:0000313" key="6">
    <source>
        <dbReference type="Proteomes" id="UP000812672"/>
    </source>
</evidence>
<protein>
    <recommendedName>
        <fullName evidence="4">tRNA 5-hydroxyuridine methyltransferase</fullName>
        <ecNumber evidence="4">2.1.1.-</ecNumber>
    </recommendedName>
    <alternativeName>
        <fullName evidence="4">ho5U methyltransferase</fullName>
    </alternativeName>
</protein>
<dbReference type="Proteomes" id="UP000812672">
    <property type="component" value="Unassembled WGS sequence"/>
</dbReference>
<dbReference type="InterPro" id="IPR050362">
    <property type="entry name" value="Cation-dep_OMT"/>
</dbReference>
<feature type="binding site" evidence="4">
    <location>
        <position position="64"/>
    </location>
    <ligand>
        <name>S-adenosyl-L-methionine</name>
        <dbReference type="ChEBI" id="CHEBI:59789"/>
    </ligand>
</feature>
<evidence type="ECO:0000256" key="3">
    <source>
        <dbReference type="ARBA" id="ARBA00022691"/>
    </source>
</evidence>
<name>A0ABS6GP26_9BACI</name>
<dbReference type="PANTHER" id="PTHR10509:SF14">
    <property type="entry name" value="CAFFEOYL-COA O-METHYLTRANSFERASE 3-RELATED"/>
    <property type="match status" value="1"/>
</dbReference>
<feature type="binding site" evidence="4">
    <location>
        <begin position="109"/>
        <end position="110"/>
    </location>
    <ligand>
        <name>S-adenosyl-L-methionine</name>
        <dbReference type="ChEBI" id="CHEBI:59789"/>
    </ligand>
</feature>
<evidence type="ECO:0000256" key="2">
    <source>
        <dbReference type="ARBA" id="ARBA00022679"/>
    </source>
</evidence>
<gene>
    <name evidence="4" type="primary">trmR</name>
    <name evidence="5" type="ORF">KQ486_06555</name>
</gene>
<dbReference type="InterPro" id="IPR043675">
    <property type="entry name" value="TrmR_methyltr"/>
</dbReference>
<keyword evidence="4" id="KW-0460">Magnesium</keyword>
<keyword evidence="1 4" id="KW-0489">Methyltransferase</keyword>
<dbReference type="EC" id="2.1.1.-" evidence="4"/>
<feature type="binding site" evidence="4">
    <location>
        <position position="129"/>
    </location>
    <ligand>
        <name>S-adenosyl-L-methionine</name>
        <dbReference type="ChEBI" id="CHEBI:59789"/>
    </ligand>
</feature>
<dbReference type="InterPro" id="IPR002935">
    <property type="entry name" value="SAM_O-MeTrfase"/>
</dbReference>
<feature type="binding site" evidence="4">
    <location>
        <position position="155"/>
    </location>
    <ligand>
        <name>Mg(2+)</name>
        <dbReference type="ChEBI" id="CHEBI:18420"/>
    </ligand>
</feature>
<dbReference type="Pfam" id="PF01596">
    <property type="entry name" value="Methyltransf_3"/>
    <property type="match status" value="1"/>
</dbReference>
<dbReference type="PANTHER" id="PTHR10509">
    <property type="entry name" value="O-METHYLTRANSFERASE-RELATED"/>
    <property type="match status" value="1"/>
</dbReference>
<evidence type="ECO:0000256" key="4">
    <source>
        <dbReference type="HAMAP-Rule" id="MF_02217"/>
    </source>
</evidence>
<keyword evidence="6" id="KW-1185">Reference proteome</keyword>
<feature type="binding site" evidence="4">
    <location>
        <position position="81"/>
    </location>
    <ligand>
        <name>S-adenosyl-L-methionine</name>
        <dbReference type="ChEBI" id="CHEBI:59789"/>
    </ligand>
</feature>
<comment type="subunit">
    <text evidence="4">Homodimer.</text>
</comment>
<evidence type="ECO:0000313" key="5">
    <source>
        <dbReference type="EMBL" id="MBU6080673.1"/>
    </source>
</evidence>
<dbReference type="EMBL" id="JAHLZF010000007">
    <property type="protein sequence ID" value="MBU6080673.1"/>
    <property type="molecule type" value="Genomic_DNA"/>
</dbReference>
<organism evidence="5 6">
    <name type="scientific">Allobacillus halotolerans</name>
    <dbReference type="NCBI Taxonomy" id="570278"/>
    <lineage>
        <taxon>Bacteria</taxon>
        <taxon>Bacillati</taxon>
        <taxon>Bacillota</taxon>
        <taxon>Bacilli</taxon>
        <taxon>Bacillales</taxon>
        <taxon>Bacillaceae</taxon>
        <taxon>Allobacillus</taxon>
    </lineage>
</organism>